<keyword evidence="2" id="KW-1185">Reference proteome</keyword>
<evidence type="ECO:0000313" key="2">
    <source>
        <dbReference type="Proteomes" id="UP000000707"/>
    </source>
</evidence>
<dbReference type="AlphaFoldDB" id="G3B4D6"/>
<dbReference type="EMBL" id="GL996521">
    <property type="protein sequence ID" value="EGV63957.1"/>
    <property type="molecule type" value="Genomic_DNA"/>
</dbReference>
<gene>
    <name evidence="1" type="ORF">CANTEDRAFT_113990</name>
</gene>
<evidence type="ECO:0000313" key="1">
    <source>
        <dbReference type="EMBL" id="EGV63957.1"/>
    </source>
</evidence>
<dbReference type="OrthoDB" id="497541at2759"/>
<proteinExistence type="predicted"/>
<dbReference type="Proteomes" id="UP000000707">
    <property type="component" value="Unassembled WGS sequence"/>
</dbReference>
<organism evidence="2">
    <name type="scientific">Candida tenuis (strain ATCC 10573 / BCRC 21748 / CBS 615 / JCM 9827 / NBRC 10315 / NRRL Y-1498 / VKM Y-70)</name>
    <name type="common">Yeast</name>
    <name type="synonym">Yamadazyma tenuis</name>
    <dbReference type="NCBI Taxonomy" id="590646"/>
    <lineage>
        <taxon>Eukaryota</taxon>
        <taxon>Fungi</taxon>
        <taxon>Dikarya</taxon>
        <taxon>Ascomycota</taxon>
        <taxon>Saccharomycotina</taxon>
        <taxon>Pichiomycetes</taxon>
        <taxon>Debaryomycetaceae</taxon>
        <taxon>Yamadazyma</taxon>
    </lineage>
</organism>
<reference evidence="1 2" key="1">
    <citation type="journal article" date="2011" name="Proc. Natl. Acad. Sci. U.S.A.">
        <title>Comparative genomics of xylose-fermenting fungi for enhanced biofuel production.</title>
        <authorList>
            <person name="Wohlbach D.J."/>
            <person name="Kuo A."/>
            <person name="Sato T.K."/>
            <person name="Potts K.M."/>
            <person name="Salamov A.A."/>
            <person name="LaButti K.M."/>
            <person name="Sun H."/>
            <person name="Clum A."/>
            <person name="Pangilinan J.L."/>
            <person name="Lindquist E.A."/>
            <person name="Lucas S."/>
            <person name="Lapidus A."/>
            <person name="Jin M."/>
            <person name="Gunawan C."/>
            <person name="Balan V."/>
            <person name="Dale B.E."/>
            <person name="Jeffries T.W."/>
            <person name="Zinkel R."/>
            <person name="Barry K.W."/>
            <person name="Grigoriev I.V."/>
            <person name="Gasch A.P."/>
        </authorList>
    </citation>
    <scope>NUCLEOTIDE SEQUENCE [LARGE SCALE GENOMIC DNA]</scope>
    <source>
        <strain evidence="2">ATCC 10573 / BCRC 21748 / CBS 615 / JCM 9827 / NBRC 10315 / NRRL Y-1498 / VKM Y-70</strain>
    </source>
</reference>
<sequence length="207" mass="24140">MVQDDLAVMMESDNGEYILKAGAVILPGFWKLEDKYNQTLENIHTHGDVPKFKEKLQSPMEKFFIRLTCDKAVVRNNYFLQTDEELGWSSSIGDEFGEKVGWYTADEANDISKIHLRSERQSLRRLPKSGAIVFTVRTYFIPISKLVEEPYIPRRLLNGIQSWEEDVQEYRGYTKFKDILLPYLEQKAEAQEKLGYLPEKETNAFPF</sequence>
<protein>
    <submittedName>
        <fullName evidence="1">Uncharacterized protein</fullName>
    </submittedName>
</protein>
<dbReference type="InterPro" id="IPR021848">
    <property type="entry name" value="HODM_asu-like"/>
</dbReference>
<dbReference type="HOGENOM" id="CLU_025462_1_1_1"/>
<name>G3B4D6_CANTC</name>
<dbReference type="Pfam" id="PF11927">
    <property type="entry name" value="HODM_asu-like"/>
    <property type="match status" value="1"/>
</dbReference>
<accession>G3B4D6</accession>